<dbReference type="SUPFAM" id="SSF53335">
    <property type="entry name" value="S-adenosyl-L-methionine-dependent methyltransferases"/>
    <property type="match status" value="1"/>
</dbReference>
<evidence type="ECO:0000256" key="1">
    <source>
        <dbReference type="SAM" id="MobiDB-lite"/>
    </source>
</evidence>
<dbReference type="CDD" id="cd02440">
    <property type="entry name" value="AdoMet_MTases"/>
    <property type="match status" value="1"/>
</dbReference>
<gene>
    <name evidence="3" type="ORF">J8J14_19640</name>
</gene>
<proteinExistence type="predicted"/>
<dbReference type="Pfam" id="PF08241">
    <property type="entry name" value="Methyltransf_11"/>
    <property type="match status" value="1"/>
</dbReference>
<protein>
    <submittedName>
        <fullName evidence="3">Class I SAM-dependent methyltransferase</fullName>
    </submittedName>
</protein>
<dbReference type="RefSeq" id="WP_209381265.1">
    <property type="nucleotide sequence ID" value="NZ_JAGIZB010000024.1"/>
</dbReference>
<reference evidence="3 4" key="1">
    <citation type="submission" date="2021-03" db="EMBL/GenBank/DDBJ databases">
        <authorList>
            <person name="So Y."/>
        </authorList>
    </citation>
    <scope>NUCLEOTIDE SEQUENCE [LARGE SCALE GENOMIC DNA]</scope>
    <source>
        <strain evidence="3 4">SSH11</strain>
    </source>
</reference>
<comment type="caution">
    <text evidence="3">The sequence shown here is derived from an EMBL/GenBank/DDBJ whole genome shotgun (WGS) entry which is preliminary data.</text>
</comment>
<dbReference type="InterPro" id="IPR013216">
    <property type="entry name" value="Methyltransf_11"/>
</dbReference>
<feature type="region of interest" description="Disordered" evidence="1">
    <location>
        <begin position="216"/>
        <end position="237"/>
    </location>
</feature>
<dbReference type="GO" id="GO:0008168">
    <property type="term" value="F:methyltransferase activity"/>
    <property type="evidence" value="ECO:0007669"/>
    <property type="project" value="UniProtKB-KW"/>
</dbReference>
<accession>A0ABS4ALB6</accession>
<sequence>MSGEQPPEQVALAYDRWAPVYDVIFGPVFRRGRRLATDAAERTGGRILEVGVGTGLSLAGYRASNTVIGVDISAPMLQKAHRRVERLRLRHVGGLSVMDAEQLAFPDSSFDVVVAQYVVTAVPNPERALGEFLRVVRPGGEIVIATRIGAETGLRSRIEKLMMPVSNRLGWRTEFPWARYARWAASAPGVTLVDRRPLPPLGHFALIRYRKDQDPARTITSQAKNRQRLPELEKDGR</sequence>
<dbReference type="GO" id="GO:0032259">
    <property type="term" value="P:methylation"/>
    <property type="evidence" value="ECO:0007669"/>
    <property type="project" value="UniProtKB-KW"/>
</dbReference>
<evidence type="ECO:0000259" key="2">
    <source>
        <dbReference type="Pfam" id="PF08241"/>
    </source>
</evidence>
<dbReference type="PANTHER" id="PTHR43591">
    <property type="entry name" value="METHYLTRANSFERASE"/>
    <property type="match status" value="1"/>
</dbReference>
<keyword evidence="3" id="KW-0808">Transferase</keyword>
<keyword evidence="4" id="KW-1185">Reference proteome</keyword>
<dbReference type="Proteomes" id="UP000681594">
    <property type="component" value="Unassembled WGS sequence"/>
</dbReference>
<dbReference type="PANTHER" id="PTHR43591:SF110">
    <property type="entry name" value="RHODANESE DOMAIN-CONTAINING PROTEIN"/>
    <property type="match status" value="1"/>
</dbReference>
<feature type="compositionally biased region" description="Basic and acidic residues" evidence="1">
    <location>
        <begin position="228"/>
        <end position="237"/>
    </location>
</feature>
<dbReference type="EMBL" id="JAGIZB010000024">
    <property type="protein sequence ID" value="MBP0446994.1"/>
    <property type="molecule type" value="Genomic_DNA"/>
</dbReference>
<evidence type="ECO:0000313" key="3">
    <source>
        <dbReference type="EMBL" id="MBP0446994.1"/>
    </source>
</evidence>
<feature type="domain" description="Methyltransferase type 11" evidence="2">
    <location>
        <begin position="48"/>
        <end position="144"/>
    </location>
</feature>
<organism evidence="3 4">
    <name type="scientific">Pararoseomonas baculiformis</name>
    <dbReference type="NCBI Taxonomy" id="2820812"/>
    <lineage>
        <taxon>Bacteria</taxon>
        <taxon>Pseudomonadati</taxon>
        <taxon>Pseudomonadota</taxon>
        <taxon>Alphaproteobacteria</taxon>
        <taxon>Acetobacterales</taxon>
        <taxon>Acetobacteraceae</taxon>
        <taxon>Pararoseomonas</taxon>
    </lineage>
</organism>
<evidence type="ECO:0000313" key="4">
    <source>
        <dbReference type="Proteomes" id="UP000681594"/>
    </source>
</evidence>
<keyword evidence="3" id="KW-0489">Methyltransferase</keyword>
<dbReference type="Gene3D" id="3.40.50.150">
    <property type="entry name" value="Vaccinia Virus protein VP39"/>
    <property type="match status" value="1"/>
</dbReference>
<dbReference type="InterPro" id="IPR029063">
    <property type="entry name" value="SAM-dependent_MTases_sf"/>
</dbReference>
<name>A0ABS4ALB6_9PROT</name>